<dbReference type="Pfam" id="PF04749">
    <property type="entry name" value="PLAC8"/>
    <property type="match status" value="1"/>
</dbReference>
<keyword evidence="1" id="KW-0472">Membrane</keyword>
<organism evidence="2 3">
    <name type="scientific">Deinandra increscens subsp. villosa</name>
    <dbReference type="NCBI Taxonomy" id="3103831"/>
    <lineage>
        <taxon>Eukaryota</taxon>
        <taxon>Viridiplantae</taxon>
        <taxon>Streptophyta</taxon>
        <taxon>Embryophyta</taxon>
        <taxon>Tracheophyta</taxon>
        <taxon>Spermatophyta</taxon>
        <taxon>Magnoliopsida</taxon>
        <taxon>eudicotyledons</taxon>
        <taxon>Gunneridae</taxon>
        <taxon>Pentapetalae</taxon>
        <taxon>asterids</taxon>
        <taxon>campanulids</taxon>
        <taxon>Asterales</taxon>
        <taxon>Asteraceae</taxon>
        <taxon>Asteroideae</taxon>
        <taxon>Heliantheae alliance</taxon>
        <taxon>Madieae</taxon>
        <taxon>Madiinae</taxon>
        <taxon>Deinandra</taxon>
    </lineage>
</organism>
<dbReference type="NCBIfam" id="TIGR01571">
    <property type="entry name" value="A_thal_Cys_rich"/>
    <property type="match status" value="1"/>
</dbReference>
<evidence type="ECO:0000256" key="1">
    <source>
        <dbReference type="SAM" id="Phobius"/>
    </source>
</evidence>
<dbReference type="InterPro" id="IPR006461">
    <property type="entry name" value="PLAC_motif_containing"/>
</dbReference>
<evidence type="ECO:0000313" key="3">
    <source>
        <dbReference type="Proteomes" id="UP001408789"/>
    </source>
</evidence>
<name>A0AAP0GIN3_9ASTR</name>
<keyword evidence="1" id="KW-1133">Transmembrane helix</keyword>
<gene>
    <name evidence="2" type="ORF">SSX86_031500</name>
</gene>
<dbReference type="AlphaFoldDB" id="A0AAP0GIN3"/>
<sequence length="166" mass="18866">MNINHHSPQSKWSTGLFECGRNPTTCNHTLYIYVCMFSFTNEDDTNEMVNFPGLITCCFPCVTFGEIAEVLDEGKSSCVAHGFIYAALMTISCQWVYSFMFRERLRAKYGLPSDSCSDCCVHLCCEPFALCQEHAELKHRGLDPSKGWIEPPPYGPPRMPRSMERV</sequence>
<feature type="transmembrane region" description="Helical" evidence="1">
    <location>
        <begin position="82"/>
        <end position="101"/>
    </location>
</feature>
<dbReference type="PANTHER" id="PTHR15907">
    <property type="entry name" value="DUF614 FAMILY PROTEIN-RELATED"/>
    <property type="match status" value="1"/>
</dbReference>
<proteinExistence type="predicted"/>
<keyword evidence="3" id="KW-1185">Reference proteome</keyword>
<reference evidence="2 3" key="1">
    <citation type="submission" date="2024-04" db="EMBL/GenBank/DDBJ databases">
        <title>The reference genome of an endangered Asteraceae, Deinandra increscens subsp. villosa, native to the Central Coast of California.</title>
        <authorList>
            <person name="Guilliams M."/>
            <person name="Hasenstab-Lehman K."/>
            <person name="Meyer R."/>
            <person name="Mcevoy S."/>
        </authorList>
    </citation>
    <scope>NUCLEOTIDE SEQUENCE [LARGE SCALE GENOMIC DNA]</scope>
    <source>
        <tissue evidence="2">Leaf</tissue>
    </source>
</reference>
<evidence type="ECO:0000313" key="2">
    <source>
        <dbReference type="EMBL" id="KAK9049529.1"/>
    </source>
</evidence>
<dbReference type="EMBL" id="JBCNJP010006281">
    <property type="protein sequence ID" value="KAK9049529.1"/>
    <property type="molecule type" value="Genomic_DNA"/>
</dbReference>
<comment type="caution">
    <text evidence="2">The sequence shown here is derived from an EMBL/GenBank/DDBJ whole genome shotgun (WGS) entry which is preliminary data.</text>
</comment>
<keyword evidence="1" id="KW-0812">Transmembrane</keyword>
<protein>
    <submittedName>
        <fullName evidence="2">Uncharacterized protein</fullName>
    </submittedName>
</protein>
<accession>A0AAP0GIN3</accession>
<dbReference type="Proteomes" id="UP001408789">
    <property type="component" value="Unassembled WGS sequence"/>
</dbReference>